<organism evidence="10">
    <name type="scientific">Nakamurella sp. A5-74</name>
    <dbReference type="NCBI Taxonomy" id="3158264"/>
    <lineage>
        <taxon>Bacteria</taxon>
        <taxon>Bacillati</taxon>
        <taxon>Actinomycetota</taxon>
        <taxon>Actinomycetes</taxon>
        <taxon>Nakamurellales</taxon>
        <taxon>Nakamurellaceae</taxon>
        <taxon>Nakamurella</taxon>
    </lineage>
</organism>
<dbReference type="GO" id="GO:0005886">
    <property type="term" value="C:plasma membrane"/>
    <property type="evidence" value="ECO:0007669"/>
    <property type="project" value="UniProtKB-SubCell"/>
</dbReference>
<dbReference type="SUPFAM" id="SSF161098">
    <property type="entry name" value="MetI-like"/>
    <property type="match status" value="1"/>
</dbReference>
<comment type="similarity">
    <text evidence="7">Belongs to the binding-protein-dependent transport system permease family.</text>
</comment>
<keyword evidence="2 7" id="KW-0813">Transport</keyword>
<evidence type="ECO:0000256" key="4">
    <source>
        <dbReference type="ARBA" id="ARBA00022692"/>
    </source>
</evidence>
<evidence type="ECO:0000256" key="6">
    <source>
        <dbReference type="ARBA" id="ARBA00023136"/>
    </source>
</evidence>
<dbReference type="PANTHER" id="PTHR30193:SF37">
    <property type="entry name" value="INNER MEMBRANE ABC TRANSPORTER PERMEASE PROTEIN YCJO"/>
    <property type="match status" value="1"/>
</dbReference>
<dbReference type="Gene3D" id="1.10.3720.10">
    <property type="entry name" value="MetI-like"/>
    <property type="match status" value="1"/>
</dbReference>
<keyword evidence="6 7" id="KW-0472">Membrane</keyword>
<reference evidence="10" key="1">
    <citation type="submission" date="2024-05" db="EMBL/GenBank/DDBJ databases">
        <authorList>
            <person name="Cai S.Y."/>
            <person name="Jin L.M."/>
            <person name="Li H.R."/>
        </authorList>
    </citation>
    <scope>NUCLEOTIDE SEQUENCE</scope>
    <source>
        <strain evidence="10">A5-74</strain>
    </source>
</reference>
<evidence type="ECO:0000256" key="3">
    <source>
        <dbReference type="ARBA" id="ARBA00022475"/>
    </source>
</evidence>
<dbReference type="GO" id="GO:0055085">
    <property type="term" value="P:transmembrane transport"/>
    <property type="evidence" value="ECO:0007669"/>
    <property type="project" value="InterPro"/>
</dbReference>
<accession>A0AAU8DWB4</accession>
<feature type="transmembrane region" description="Helical" evidence="7">
    <location>
        <begin position="290"/>
        <end position="315"/>
    </location>
</feature>
<feature type="transmembrane region" description="Helical" evidence="7">
    <location>
        <begin position="186"/>
        <end position="211"/>
    </location>
</feature>
<protein>
    <submittedName>
        <fullName evidence="10">Sugar ABC transporter permease</fullName>
    </submittedName>
</protein>
<dbReference type="Pfam" id="PF00528">
    <property type="entry name" value="BPD_transp_1"/>
    <property type="match status" value="1"/>
</dbReference>
<evidence type="ECO:0000256" key="2">
    <source>
        <dbReference type="ARBA" id="ARBA00022448"/>
    </source>
</evidence>
<feature type="transmembrane region" description="Helical" evidence="7">
    <location>
        <begin position="105"/>
        <end position="126"/>
    </location>
</feature>
<gene>
    <name evidence="10" type="ORF">ABLG96_04325</name>
</gene>
<dbReference type="CDD" id="cd06261">
    <property type="entry name" value="TM_PBP2"/>
    <property type="match status" value="1"/>
</dbReference>
<dbReference type="AlphaFoldDB" id="A0AAU8DWB4"/>
<evidence type="ECO:0000259" key="9">
    <source>
        <dbReference type="PROSITE" id="PS50928"/>
    </source>
</evidence>
<evidence type="ECO:0000256" key="5">
    <source>
        <dbReference type="ARBA" id="ARBA00022989"/>
    </source>
</evidence>
<sequence length="322" mass="35107">MVSATDEVAATRSRSGPDSSEPPARRKRVRQFTARDKRDFPIFLVLALPNIALIVAFIYRPVIQNFYYSTLDWTTGSTSATSIGLANYQEFFGDPEAIGVLRVTLVFTVVTVAGSMALGLLLATVLNRKLAGRTFARATIFAPYVLSGVGVGLIWVFIFDPTVGVLGAILRSLGASSPEWFNNDNLTLWMVVIVYVWKNLGYCAVIYLAAMQAVPKDLLEAAAIDGASGKRAFFSVILPLLSPTTFFLLLTTMLNSLQAFDLIKIMTPLGNGTTTLMYESYLQAFQVGRAGYSAAVSTILFAILLVMTVVQLGVLERKVHYS</sequence>
<comment type="subcellular location">
    <subcellularLocation>
        <location evidence="1 7">Cell membrane</location>
        <topology evidence="1 7">Multi-pass membrane protein</topology>
    </subcellularLocation>
</comment>
<proteinExistence type="inferred from homology"/>
<dbReference type="PANTHER" id="PTHR30193">
    <property type="entry name" value="ABC TRANSPORTER PERMEASE PROTEIN"/>
    <property type="match status" value="1"/>
</dbReference>
<evidence type="ECO:0000313" key="10">
    <source>
        <dbReference type="EMBL" id="XCG65771.1"/>
    </source>
</evidence>
<dbReference type="InterPro" id="IPR000515">
    <property type="entry name" value="MetI-like"/>
</dbReference>
<feature type="transmembrane region" description="Helical" evidence="7">
    <location>
        <begin position="232"/>
        <end position="254"/>
    </location>
</feature>
<keyword evidence="5 7" id="KW-1133">Transmembrane helix</keyword>
<evidence type="ECO:0000256" key="1">
    <source>
        <dbReference type="ARBA" id="ARBA00004651"/>
    </source>
</evidence>
<feature type="domain" description="ABC transmembrane type-1" evidence="9">
    <location>
        <begin position="101"/>
        <end position="311"/>
    </location>
</feature>
<dbReference type="RefSeq" id="WP_353651375.1">
    <property type="nucleotide sequence ID" value="NZ_CP159218.1"/>
</dbReference>
<evidence type="ECO:0000256" key="8">
    <source>
        <dbReference type="SAM" id="MobiDB-lite"/>
    </source>
</evidence>
<dbReference type="InterPro" id="IPR035906">
    <property type="entry name" value="MetI-like_sf"/>
</dbReference>
<name>A0AAU8DWB4_9ACTN</name>
<keyword evidence="4 7" id="KW-0812">Transmembrane</keyword>
<feature type="transmembrane region" description="Helical" evidence="7">
    <location>
        <begin position="138"/>
        <end position="158"/>
    </location>
</feature>
<dbReference type="EMBL" id="CP159218">
    <property type="protein sequence ID" value="XCG65771.1"/>
    <property type="molecule type" value="Genomic_DNA"/>
</dbReference>
<evidence type="ECO:0000256" key="7">
    <source>
        <dbReference type="RuleBase" id="RU363032"/>
    </source>
</evidence>
<dbReference type="InterPro" id="IPR051393">
    <property type="entry name" value="ABC_transporter_permease"/>
</dbReference>
<feature type="region of interest" description="Disordered" evidence="8">
    <location>
        <begin position="1"/>
        <end position="28"/>
    </location>
</feature>
<feature type="transmembrane region" description="Helical" evidence="7">
    <location>
        <begin position="40"/>
        <end position="59"/>
    </location>
</feature>
<dbReference type="PROSITE" id="PS50928">
    <property type="entry name" value="ABC_TM1"/>
    <property type="match status" value="1"/>
</dbReference>
<keyword evidence="3" id="KW-1003">Cell membrane</keyword>